<comment type="function">
    <text evidence="8">Involved in the cellular defense against the biological effects of O6-methylguanine (O6-MeG) and O4-methylthymine (O4-MeT) in DNA. Repairs the methylated nucleobase in DNA by stoichiometrically transferring the methyl group to a cysteine residue in the enzyme. This is a suicide reaction: the enzyme is irreversibly inactivated.</text>
</comment>
<dbReference type="PROSITE" id="PS00374">
    <property type="entry name" value="MGMT"/>
    <property type="match status" value="1"/>
</dbReference>
<dbReference type="NCBIfam" id="TIGR00589">
    <property type="entry name" value="ogt"/>
    <property type="match status" value="1"/>
</dbReference>
<evidence type="ECO:0000256" key="3">
    <source>
        <dbReference type="ARBA" id="ARBA00022603"/>
    </source>
</evidence>
<comment type="caution">
    <text evidence="11">The sequence shown here is derived from an EMBL/GenBank/DDBJ whole genome shotgun (WGS) entry which is preliminary data.</text>
</comment>
<comment type="miscellaneous">
    <text evidence="8">This enzyme catalyzes only one turnover and therefore is not strictly catalytic. According to one definition, an enzyme is a biocatalyst that acts repeatedly and over many reaction cycles.</text>
</comment>
<name>A0ABW5DXB1_9PROT</name>
<evidence type="ECO:0000256" key="1">
    <source>
        <dbReference type="ARBA" id="ARBA00001286"/>
    </source>
</evidence>
<evidence type="ECO:0000313" key="12">
    <source>
        <dbReference type="Proteomes" id="UP001597295"/>
    </source>
</evidence>
<dbReference type="HAMAP" id="MF_00772">
    <property type="entry name" value="OGT"/>
    <property type="match status" value="1"/>
</dbReference>
<dbReference type="InterPro" id="IPR014048">
    <property type="entry name" value="MethylDNA_cys_MeTrfase_DNA-bd"/>
</dbReference>
<keyword evidence="12" id="KW-1185">Reference proteome</keyword>
<dbReference type="SUPFAM" id="SSF53155">
    <property type="entry name" value="Methylated DNA-protein cysteine methyltransferase domain"/>
    <property type="match status" value="1"/>
</dbReference>
<evidence type="ECO:0000256" key="5">
    <source>
        <dbReference type="ARBA" id="ARBA00022763"/>
    </source>
</evidence>
<dbReference type="InterPro" id="IPR036217">
    <property type="entry name" value="MethylDNA_cys_MeTrfase_DNAb"/>
</dbReference>
<dbReference type="Pfam" id="PF02870">
    <property type="entry name" value="Methyltransf_1N"/>
    <property type="match status" value="1"/>
</dbReference>
<evidence type="ECO:0000256" key="6">
    <source>
        <dbReference type="ARBA" id="ARBA00023204"/>
    </source>
</evidence>
<dbReference type="InterPro" id="IPR036631">
    <property type="entry name" value="MGMT_N_sf"/>
</dbReference>
<evidence type="ECO:0000313" key="11">
    <source>
        <dbReference type="EMBL" id="MFD2265155.1"/>
    </source>
</evidence>
<keyword evidence="3 8" id="KW-0489">Methyltransferase</keyword>
<dbReference type="GO" id="GO:0032259">
    <property type="term" value="P:methylation"/>
    <property type="evidence" value="ECO:0007669"/>
    <property type="project" value="UniProtKB-KW"/>
</dbReference>
<dbReference type="Pfam" id="PF01035">
    <property type="entry name" value="DNA_binding_1"/>
    <property type="match status" value="1"/>
</dbReference>
<dbReference type="InterPro" id="IPR008332">
    <property type="entry name" value="MethylG_MeTrfase_N"/>
</dbReference>
<evidence type="ECO:0000256" key="7">
    <source>
        <dbReference type="ARBA" id="ARBA00049348"/>
    </source>
</evidence>
<comment type="catalytic activity">
    <reaction evidence="7 8">
        <text>a 6-O-methyl-2'-deoxyguanosine in DNA + L-cysteinyl-[protein] = S-methyl-L-cysteinyl-[protein] + a 2'-deoxyguanosine in DNA</text>
        <dbReference type="Rhea" id="RHEA:24000"/>
        <dbReference type="Rhea" id="RHEA-COMP:10131"/>
        <dbReference type="Rhea" id="RHEA-COMP:10132"/>
        <dbReference type="Rhea" id="RHEA-COMP:11367"/>
        <dbReference type="Rhea" id="RHEA-COMP:11368"/>
        <dbReference type="ChEBI" id="CHEBI:29950"/>
        <dbReference type="ChEBI" id="CHEBI:82612"/>
        <dbReference type="ChEBI" id="CHEBI:85445"/>
        <dbReference type="ChEBI" id="CHEBI:85448"/>
        <dbReference type="EC" id="2.1.1.63"/>
    </reaction>
</comment>
<dbReference type="PANTHER" id="PTHR10815:SF5">
    <property type="entry name" value="METHYLATED-DNA--PROTEIN-CYSTEINE METHYLTRANSFERASE"/>
    <property type="match status" value="1"/>
</dbReference>
<feature type="domain" description="Methylated-DNA-[protein]-cysteine S-methyltransferase DNA binding" evidence="9">
    <location>
        <begin position="88"/>
        <end position="167"/>
    </location>
</feature>
<dbReference type="GO" id="GO:0003908">
    <property type="term" value="F:methylated-DNA-[protein]-cysteine S-methyltransferase activity"/>
    <property type="evidence" value="ECO:0007669"/>
    <property type="project" value="UniProtKB-EC"/>
</dbReference>
<dbReference type="CDD" id="cd06445">
    <property type="entry name" value="ATase"/>
    <property type="match status" value="1"/>
</dbReference>
<dbReference type="EC" id="2.1.1.63" evidence="8"/>
<dbReference type="EMBL" id="JBHUIP010000016">
    <property type="protein sequence ID" value="MFD2265155.1"/>
    <property type="molecule type" value="Genomic_DNA"/>
</dbReference>
<evidence type="ECO:0000259" key="10">
    <source>
        <dbReference type="Pfam" id="PF02870"/>
    </source>
</evidence>
<keyword evidence="2 8" id="KW-0963">Cytoplasm</keyword>
<dbReference type="Proteomes" id="UP001597295">
    <property type="component" value="Unassembled WGS sequence"/>
</dbReference>
<dbReference type="Gene3D" id="3.30.160.70">
    <property type="entry name" value="Methylated DNA-protein cysteine methyltransferase domain"/>
    <property type="match status" value="1"/>
</dbReference>
<accession>A0ABW5DXB1</accession>
<organism evidence="11 12">
    <name type="scientific">Lacibacterium aquatile</name>
    <dbReference type="NCBI Taxonomy" id="1168082"/>
    <lineage>
        <taxon>Bacteria</taxon>
        <taxon>Pseudomonadati</taxon>
        <taxon>Pseudomonadota</taxon>
        <taxon>Alphaproteobacteria</taxon>
        <taxon>Rhodospirillales</taxon>
        <taxon>Rhodospirillaceae</taxon>
    </lineage>
</organism>
<feature type="active site" description="Nucleophile; methyl group acceptor" evidence="8">
    <location>
        <position position="139"/>
    </location>
</feature>
<dbReference type="PANTHER" id="PTHR10815">
    <property type="entry name" value="METHYLATED-DNA--PROTEIN-CYSTEINE METHYLTRANSFERASE"/>
    <property type="match status" value="1"/>
</dbReference>
<dbReference type="InterPro" id="IPR001497">
    <property type="entry name" value="MethylDNA_cys_MeTrfase_AS"/>
</dbReference>
<protein>
    <recommendedName>
        <fullName evidence="8">Methylated-DNA--protein-cysteine methyltransferase</fullName>
        <ecNumber evidence="8">2.1.1.63</ecNumber>
    </recommendedName>
    <alternativeName>
        <fullName evidence="8">6-O-methylguanine-DNA methyltransferase</fullName>
        <shortName evidence="8">MGMT</shortName>
    </alternativeName>
    <alternativeName>
        <fullName evidence="8">O-6-methylguanine-DNA-alkyltransferase</fullName>
    </alternativeName>
</protein>
<dbReference type="InterPro" id="IPR036388">
    <property type="entry name" value="WH-like_DNA-bd_sf"/>
</dbReference>
<dbReference type="SUPFAM" id="SSF46767">
    <property type="entry name" value="Methylated DNA-protein cysteine methyltransferase, C-terminal domain"/>
    <property type="match status" value="1"/>
</dbReference>
<comment type="similarity">
    <text evidence="8">Belongs to the MGMT family.</text>
</comment>
<keyword evidence="4 8" id="KW-0808">Transferase</keyword>
<keyword evidence="5 8" id="KW-0227">DNA damage</keyword>
<evidence type="ECO:0000256" key="8">
    <source>
        <dbReference type="HAMAP-Rule" id="MF_00772"/>
    </source>
</evidence>
<evidence type="ECO:0000256" key="2">
    <source>
        <dbReference type="ARBA" id="ARBA00022490"/>
    </source>
</evidence>
<evidence type="ECO:0000256" key="4">
    <source>
        <dbReference type="ARBA" id="ARBA00022679"/>
    </source>
</evidence>
<evidence type="ECO:0000259" key="9">
    <source>
        <dbReference type="Pfam" id="PF01035"/>
    </source>
</evidence>
<keyword evidence="6 8" id="KW-0234">DNA repair</keyword>
<dbReference type="InterPro" id="IPR023546">
    <property type="entry name" value="MGMT"/>
</dbReference>
<sequence>MQPERLTLDQLDSPIGTILLVSDEEGRLRALDYSDYVPRLEKLLRLHYGSLKPTPGTAPAAIKRHLGEYFAGDLAAIDGIDWATAGTEFQQKVWRALTRIPAGTTTSYGALAQAIDAPKAVRAVGAANGANPVGIIVPCHRVIGANGALTGYGGGLHRKEWLLRHESRA</sequence>
<feature type="domain" description="Methylguanine DNA methyltransferase ribonuclease-like" evidence="10">
    <location>
        <begin position="11"/>
        <end position="77"/>
    </location>
</feature>
<reference evidence="12" key="1">
    <citation type="journal article" date="2019" name="Int. J. Syst. Evol. Microbiol.">
        <title>The Global Catalogue of Microorganisms (GCM) 10K type strain sequencing project: providing services to taxonomists for standard genome sequencing and annotation.</title>
        <authorList>
            <consortium name="The Broad Institute Genomics Platform"/>
            <consortium name="The Broad Institute Genome Sequencing Center for Infectious Disease"/>
            <person name="Wu L."/>
            <person name="Ma J."/>
        </authorList>
    </citation>
    <scope>NUCLEOTIDE SEQUENCE [LARGE SCALE GENOMIC DNA]</scope>
    <source>
        <strain evidence="12">CGMCC 1.19062</strain>
    </source>
</reference>
<comment type="catalytic activity">
    <reaction evidence="1 8">
        <text>a 4-O-methyl-thymidine in DNA + L-cysteinyl-[protein] = a thymidine in DNA + S-methyl-L-cysteinyl-[protein]</text>
        <dbReference type="Rhea" id="RHEA:53428"/>
        <dbReference type="Rhea" id="RHEA-COMP:10131"/>
        <dbReference type="Rhea" id="RHEA-COMP:10132"/>
        <dbReference type="Rhea" id="RHEA-COMP:13555"/>
        <dbReference type="Rhea" id="RHEA-COMP:13556"/>
        <dbReference type="ChEBI" id="CHEBI:29950"/>
        <dbReference type="ChEBI" id="CHEBI:82612"/>
        <dbReference type="ChEBI" id="CHEBI:137386"/>
        <dbReference type="ChEBI" id="CHEBI:137387"/>
        <dbReference type="EC" id="2.1.1.63"/>
    </reaction>
</comment>
<dbReference type="Gene3D" id="1.10.10.10">
    <property type="entry name" value="Winged helix-like DNA-binding domain superfamily/Winged helix DNA-binding domain"/>
    <property type="match status" value="1"/>
</dbReference>
<dbReference type="RefSeq" id="WP_379878327.1">
    <property type="nucleotide sequence ID" value="NZ_JBHUIP010000016.1"/>
</dbReference>
<proteinExistence type="inferred from homology"/>
<comment type="subcellular location">
    <subcellularLocation>
        <location evidence="8">Cytoplasm</location>
    </subcellularLocation>
</comment>
<gene>
    <name evidence="11" type="ORF">ACFSM5_19790</name>
</gene>